<dbReference type="InterPro" id="IPR002777">
    <property type="entry name" value="PFD_beta-like"/>
</dbReference>
<comment type="caution">
    <text evidence="6">The sequence shown here is derived from an EMBL/GenBank/DDBJ whole genome shotgun (WGS) entry which is preliminary data.</text>
</comment>
<evidence type="ECO:0000313" key="7">
    <source>
        <dbReference type="Proteomes" id="UP000192247"/>
    </source>
</evidence>
<dbReference type="GO" id="GO:0016272">
    <property type="term" value="C:prefoldin complex"/>
    <property type="evidence" value="ECO:0007669"/>
    <property type="project" value="InterPro"/>
</dbReference>
<dbReference type="GO" id="GO:0051087">
    <property type="term" value="F:protein-folding chaperone binding"/>
    <property type="evidence" value="ECO:0007669"/>
    <property type="project" value="TreeGrafter"/>
</dbReference>
<evidence type="ECO:0000256" key="3">
    <source>
        <dbReference type="ARBA" id="ARBA00023186"/>
    </source>
</evidence>
<evidence type="ECO:0000256" key="5">
    <source>
        <dbReference type="SAM" id="Coils"/>
    </source>
</evidence>
<organism evidence="6 7">
    <name type="scientific">Tropilaelaps mercedesae</name>
    <dbReference type="NCBI Taxonomy" id="418985"/>
    <lineage>
        <taxon>Eukaryota</taxon>
        <taxon>Metazoa</taxon>
        <taxon>Ecdysozoa</taxon>
        <taxon>Arthropoda</taxon>
        <taxon>Chelicerata</taxon>
        <taxon>Arachnida</taxon>
        <taxon>Acari</taxon>
        <taxon>Parasitiformes</taxon>
        <taxon>Mesostigmata</taxon>
        <taxon>Gamasina</taxon>
        <taxon>Dermanyssoidea</taxon>
        <taxon>Laelapidae</taxon>
        <taxon>Tropilaelaps</taxon>
    </lineage>
</organism>
<sequence length="134" mass="15387">MHPPTLPKELEDLQKKIVGEVDVFKGLQADFQKGLGVRQTLEAQLHENESVYSELSLVKDDAKVLKLVGPVLISQGLEESKQNVQKRIDYINAEVKRQDATLKELERKQESQREFIQKLQQTLQQKVQALQQPK</sequence>
<evidence type="ECO:0000256" key="4">
    <source>
        <dbReference type="ARBA" id="ARBA00072592"/>
    </source>
</evidence>
<accession>A0A1V9Y045</accession>
<dbReference type="GO" id="GO:0051082">
    <property type="term" value="F:unfolded protein binding"/>
    <property type="evidence" value="ECO:0007669"/>
    <property type="project" value="InterPro"/>
</dbReference>
<dbReference type="InParanoid" id="A0A1V9Y045"/>
<dbReference type="GO" id="GO:0051131">
    <property type="term" value="P:chaperone-mediated protein complex assembly"/>
    <property type="evidence" value="ECO:0007669"/>
    <property type="project" value="TreeGrafter"/>
</dbReference>
<dbReference type="GO" id="GO:0006457">
    <property type="term" value="P:protein folding"/>
    <property type="evidence" value="ECO:0007669"/>
    <property type="project" value="InterPro"/>
</dbReference>
<dbReference type="EMBL" id="MNPL01001449">
    <property type="protein sequence ID" value="OQR79137.1"/>
    <property type="molecule type" value="Genomic_DNA"/>
</dbReference>
<dbReference type="Proteomes" id="UP000192247">
    <property type="component" value="Unassembled WGS sequence"/>
</dbReference>
<dbReference type="InterPro" id="IPR009053">
    <property type="entry name" value="Prefoldin"/>
</dbReference>
<evidence type="ECO:0000313" key="6">
    <source>
        <dbReference type="EMBL" id="OQR79137.1"/>
    </source>
</evidence>
<dbReference type="PANTHER" id="PTHR21431">
    <property type="entry name" value="PREFOLDIN SUBUNIT 6"/>
    <property type="match status" value="1"/>
</dbReference>
<keyword evidence="3" id="KW-0143">Chaperone</keyword>
<evidence type="ECO:0000256" key="1">
    <source>
        <dbReference type="ARBA" id="ARBA00008045"/>
    </source>
</evidence>
<gene>
    <name evidence="6" type="ORF">BIW11_05942</name>
</gene>
<proteinExistence type="inferred from homology"/>
<reference evidence="6 7" key="1">
    <citation type="journal article" date="2017" name="Gigascience">
        <title>Draft genome of the honey bee ectoparasitic mite, Tropilaelaps mercedesae, is shaped by the parasitic life history.</title>
        <authorList>
            <person name="Dong X."/>
            <person name="Armstrong S.D."/>
            <person name="Xia D."/>
            <person name="Makepeace B.L."/>
            <person name="Darby A.C."/>
            <person name="Kadowaki T."/>
        </authorList>
    </citation>
    <scope>NUCLEOTIDE SEQUENCE [LARGE SCALE GENOMIC DNA]</scope>
    <source>
        <strain evidence="6">Wuxi-XJTLU</strain>
    </source>
</reference>
<dbReference type="STRING" id="418985.A0A1V9Y045"/>
<dbReference type="GO" id="GO:0005737">
    <property type="term" value="C:cytoplasm"/>
    <property type="evidence" value="ECO:0007669"/>
    <property type="project" value="TreeGrafter"/>
</dbReference>
<evidence type="ECO:0000256" key="2">
    <source>
        <dbReference type="ARBA" id="ARBA00011695"/>
    </source>
</evidence>
<dbReference type="Gene3D" id="1.10.287.370">
    <property type="match status" value="1"/>
</dbReference>
<keyword evidence="5" id="KW-0175">Coiled coil</keyword>
<keyword evidence="7" id="KW-1185">Reference proteome</keyword>
<comment type="similarity">
    <text evidence="1">Belongs to the prefoldin subunit beta family.</text>
</comment>
<dbReference type="CDD" id="cd23161">
    <property type="entry name" value="Prefoldin_6"/>
    <property type="match status" value="1"/>
</dbReference>
<dbReference type="Pfam" id="PF01920">
    <property type="entry name" value="Prefoldin_2"/>
    <property type="match status" value="1"/>
</dbReference>
<dbReference type="FunCoup" id="A0A1V9Y045">
    <property type="interactions" value="1471"/>
</dbReference>
<name>A0A1V9Y045_9ACAR</name>
<comment type="subunit">
    <text evidence="2">Heterohexamer of two PFD-alpha type and four PFD-beta type subunits.</text>
</comment>
<dbReference type="SUPFAM" id="SSF46579">
    <property type="entry name" value="Prefoldin"/>
    <property type="match status" value="1"/>
</dbReference>
<protein>
    <recommendedName>
        <fullName evidence="4">Probable prefoldin subunit 6</fullName>
    </recommendedName>
</protein>
<dbReference type="AlphaFoldDB" id="A0A1V9Y045"/>
<feature type="coiled-coil region" evidence="5">
    <location>
        <begin position="88"/>
        <end position="122"/>
    </location>
</feature>
<dbReference type="FunFam" id="1.10.287.370:FF:000003">
    <property type="entry name" value="Prefoldin subunit 6"/>
    <property type="match status" value="1"/>
</dbReference>
<dbReference type="PANTHER" id="PTHR21431:SF0">
    <property type="entry name" value="PREFOLDIN SUBUNIT 6"/>
    <property type="match status" value="1"/>
</dbReference>